<keyword evidence="2" id="KW-1185">Reference proteome</keyword>
<sequence>MAITGHGPTPPVGGPNYNSRRVSPNECYMKARHRLLFWLLLIHAPAVPPTSGTRYMSRLIGLLTSHSEGHVTRELFGADLIILKCSSDNKNDTRVEILSPKCCARQTGSVFP</sequence>
<dbReference type="EMBL" id="BGPR01000127">
    <property type="protein sequence ID" value="GBL97164.1"/>
    <property type="molecule type" value="Genomic_DNA"/>
</dbReference>
<evidence type="ECO:0000313" key="2">
    <source>
        <dbReference type="Proteomes" id="UP000499080"/>
    </source>
</evidence>
<accession>A0A4Y2C1C1</accession>
<dbReference type="AlphaFoldDB" id="A0A4Y2C1C1"/>
<proteinExistence type="predicted"/>
<name>A0A4Y2C1C1_ARAVE</name>
<evidence type="ECO:0000313" key="1">
    <source>
        <dbReference type="EMBL" id="GBL97164.1"/>
    </source>
</evidence>
<comment type="caution">
    <text evidence="1">The sequence shown here is derived from an EMBL/GenBank/DDBJ whole genome shotgun (WGS) entry which is preliminary data.</text>
</comment>
<gene>
    <name evidence="1" type="ORF">AVEN_144606_1</name>
</gene>
<reference evidence="1 2" key="1">
    <citation type="journal article" date="2019" name="Sci. Rep.">
        <title>Orb-weaving spider Araneus ventricosus genome elucidates the spidroin gene catalogue.</title>
        <authorList>
            <person name="Kono N."/>
            <person name="Nakamura H."/>
            <person name="Ohtoshi R."/>
            <person name="Moran D.A.P."/>
            <person name="Shinohara A."/>
            <person name="Yoshida Y."/>
            <person name="Fujiwara M."/>
            <person name="Mori M."/>
            <person name="Tomita M."/>
            <person name="Arakawa K."/>
        </authorList>
    </citation>
    <scope>NUCLEOTIDE SEQUENCE [LARGE SCALE GENOMIC DNA]</scope>
</reference>
<protein>
    <submittedName>
        <fullName evidence="1">Uncharacterized protein</fullName>
    </submittedName>
</protein>
<dbReference type="Proteomes" id="UP000499080">
    <property type="component" value="Unassembled WGS sequence"/>
</dbReference>
<organism evidence="1 2">
    <name type="scientific">Araneus ventricosus</name>
    <name type="common">Orbweaver spider</name>
    <name type="synonym">Epeira ventricosa</name>
    <dbReference type="NCBI Taxonomy" id="182803"/>
    <lineage>
        <taxon>Eukaryota</taxon>
        <taxon>Metazoa</taxon>
        <taxon>Ecdysozoa</taxon>
        <taxon>Arthropoda</taxon>
        <taxon>Chelicerata</taxon>
        <taxon>Arachnida</taxon>
        <taxon>Araneae</taxon>
        <taxon>Araneomorphae</taxon>
        <taxon>Entelegynae</taxon>
        <taxon>Araneoidea</taxon>
        <taxon>Araneidae</taxon>
        <taxon>Araneus</taxon>
    </lineage>
</organism>